<evidence type="ECO:0000256" key="3">
    <source>
        <dbReference type="ARBA" id="ARBA00023002"/>
    </source>
</evidence>
<keyword evidence="7" id="KW-1185">Reference proteome</keyword>
<dbReference type="EMBL" id="KL584703">
    <property type="protein sequence ID" value="KEQ76913.1"/>
    <property type="molecule type" value="Genomic_DNA"/>
</dbReference>
<evidence type="ECO:0000256" key="2">
    <source>
        <dbReference type="ARBA" id="ARBA00022827"/>
    </source>
</evidence>
<dbReference type="Proteomes" id="UP000027730">
    <property type="component" value="Unassembled WGS sequence"/>
</dbReference>
<keyword evidence="3" id="KW-0560">Oxidoreductase</keyword>
<name>A0A074WUQ6_9PEZI</name>
<reference evidence="6 7" key="1">
    <citation type="journal article" date="2014" name="BMC Genomics">
        <title>Genome sequencing of four Aureobasidium pullulans varieties: biotechnological potential, stress tolerance, and description of new species.</title>
        <authorList>
            <person name="Gostin Ar C."/>
            <person name="Ohm R.A."/>
            <person name="Kogej T."/>
            <person name="Sonjak S."/>
            <person name="Turk M."/>
            <person name="Zajc J."/>
            <person name="Zalar P."/>
            <person name="Grube M."/>
            <person name="Sun H."/>
            <person name="Han J."/>
            <person name="Sharma A."/>
            <person name="Chiniquy J."/>
            <person name="Ngan C.Y."/>
            <person name="Lipzen A."/>
            <person name="Barry K."/>
            <person name="Grigoriev I.V."/>
            <person name="Gunde-Cimerman N."/>
        </authorList>
    </citation>
    <scope>NUCLEOTIDE SEQUENCE [LARGE SCALE GENOMIC DNA]</scope>
    <source>
        <strain evidence="6 7">CBS 147.97</strain>
    </source>
</reference>
<dbReference type="OrthoDB" id="10016252at2759"/>
<keyword evidence="1" id="KW-0285">Flavoprotein</keyword>
<dbReference type="STRING" id="1043004.A0A074WUQ6"/>
<dbReference type="PANTHER" id="PTHR43476">
    <property type="entry name" value="3-(3-HYDROXY-PHENYL)PROPIONATE/3-HYDROXYCINNAMIC ACID HYDROXYLASE"/>
    <property type="match status" value="1"/>
</dbReference>
<dbReference type="InterPro" id="IPR050631">
    <property type="entry name" value="PheA/TfdB_FAD_monoxygenase"/>
</dbReference>
<dbReference type="PANTHER" id="PTHR43476:SF4">
    <property type="entry name" value="BLR0106 PROTEIN"/>
    <property type="match status" value="1"/>
</dbReference>
<dbReference type="AlphaFoldDB" id="A0A074WUQ6"/>
<sequence length="447" mass="50489">MAVDEKKPAFEKVIVVGAGPSGLLLSLLLIRAGIKVHLLDAAPTLDDQPRAAHYGPPAIPDLRRAGILDKIKSQGLTLNTMCWRKLDQTYIAGMDFSETLSNDPEYGDVRTVSLALQTLDALMLEDFKKEGGQVSWEHRVLDVQQDERSAKVKVQTPTEKEKILEADYVVGCDGANSIVRKCLFGESFEENFPGFTWNQKQIVATNTYYDFRKFGYLDANFIIDRDHLYMAAIIDDKGLWRVTYGEEPGLTREQLLERQPKKFETILPGNPKPGDYEMVNFSPYRMHQRVAEKFRVGRVMLAADAAHVCNPFGGLGITGGFVDVGCLYDCLYGIWTHQADDSILDLYSEVRRQKYKDIIDPISTENFKRVFDQDPEVAGEKDHFLVLCKKAAEDKEFARQMHLASFGIRHDFTQYYRKDDSKHAVIDGAKSDFSVEHIEEVAPTGAD</sequence>
<dbReference type="InterPro" id="IPR002938">
    <property type="entry name" value="FAD-bd"/>
</dbReference>
<keyword evidence="4" id="KW-0520">NAD</keyword>
<gene>
    <name evidence="6" type="ORF">M436DRAFT_60713</name>
</gene>
<dbReference type="Gene3D" id="3.50.50.60">
    <property type="entry name" value="FAD/NAD(P)-binding domain"/>
    <property type="match status" value="1"/>
</dbReference>
<accession>A0A074WUQ6</accession>
<dbReference type="GeneID" id="25413043"/>
<dbReference type="GO" id="GO:0016491">
    <property type="term" value="F:oxidoreductase activity"/>
    <property type="evidence" value="ECO:0007669"/>
    <property type="project" value="UniProtKB-KW"/>
</dbReference>
<evidence type="ECO:0000256" key="4">
    <source>
        <dbReference type="ARBA" id="ARBA00023027"/>
    </source>
</evidence>
<dbReference type="Pfam" id="PF01494">
    <property type="entry name" value="FAD_binding_3"/>
    <property type="match status" value="1"/>
</dbReference>
<evidence type="ECO:0000313" key="7">
    <source>
        <dbReference type="Proteomes" id="UP000027730"/>
    </source>
</evidence>
<dbReference type="HOGENOM" id="CLU_009665_2_2_1"/>
<evidence type="ECO:0000313" key="6">
    <source>
        <dbReference type="EMBL" id="KEQ76913.1"/>
    </source>
</evidence>
<dbReference type="PRINTS" id="PR00420">
    <property type="entry name" value="RNGMNOXGNASE"/>
</dbReference>
<dbReference type="Gene3D" id="3.30.70.2450">
    <property type="match status" value="1"/>
</dbReference>
<organism evidence="6 7">
    <name type="scientific">Aureobasidium namibiae CBS 147.97</name>
    <dbReference type="NCBI Taxonomy" id="1043004"/>
    <lineage>
        <taxon>Eukaryota</taxon>
        <taxon>Fungi</taxon>
        <taxon>Dikarya</taxon>
        <taxon>Ascomycota</taxon>
        <taxon>Pezizomycotina</taxon>
        <taxon>Dothideomycetes</taxon>
        <taxon>Dothideomycetidae</taxon>
        <taxon>Dothideales</taxon>
        <taxon>Saccotheciaceae</taxon>
        <taxon>Aureobasidium</taxon>
    </lineage>
</organism>
<dbReference type="SUPFAM" id="SSF51905">
    <property type="entry name" value="FAD/NAD(P)-binding domain"/>
    <property type="match status" value="1"/>
</dbReference>
<proteinExistence type="predicted"/>
<feature type="domain" description="FAD-binding" evidence="5">
    <location>
        <begin position="12"/>
        <end position="359"/>
    </location>
</feature>
<protein>
    <submittedName>
        <fullName evidence="6">FAD binding domain-containing protein</fullName>
    </submittedName>
</protein>
<evidence type="ECO:0000256" key="1">
    <source>
        <dbReference type="ARBA" id="ARBA00022630"/>
    </source>
</evidence>
<dbReference type="RefSeq" id="XP_013431055.1">
    <property type="nucleotide sequence ID" value="XM_013575601.1"/>
</dbReference>
<keyword evidence="2" id="KW-0274">FAD</keyword>
<evidence type="ECO:0000259" key="5">
    <source>
        <dbReference type="Pfam" id="PF01494"/>
    </source>
</evidence>
<dbReference type="InterPro" id="IPR036188">
    <property type="entry name" value="FAD/NAD-bd_sf"/>
</dbReference>
<dbReference type="GO" id="GO:0071949">
    <property type="term" value="F:FAD binding"/>
    <property type="evidence" value="ECO:0007669"/>
    <property type="project" value="InterPro"/>
</dbReference>